<evidence type="ECO:0000259" key="1">
    <source>
        <dbReference type="SMART" id="SM00849"/>
    </source>
</evidence>
<keyword evidence="3" id="KW-1185">Reference proteome</keyword>
<dbReference type="OrthoDB" id="3190691at2"/>
<dbReference type="InterPro" id="IPR001279">
    <property type="entry name" value="Metallo-B-lactamas"/>
</dbReference>
<sequence>MRIFKHGHACVRLETGAHHVVIDPGMFTAREAVDGATVVLITHEHPDHWTPDLLRATHAPVFTIEAVARQIREQAPDVVERVSVVQPGEVLDLGLRVELVGEKHAVIHPELPHFDNSGFFLTAEGTTVFHPGDALTVPPTVPDLLMLPVSAPWLKVSECIDYAREVGAPRSLAIHDAVYSEAGLGIVDGHLGRFLAPREQEYVRLAAGEELTA</sequence>
<accession>A0A3N0GX59</accession>
<organism evidence="2 3">
    <name type="scientific">Nocardioides pocheonensis</name>
    <dbReference type="NCBI Taxonomy" id="661485"/>
    <lineage>
        <taxon>Bacteria</taxon>
        <taxon>Bacillati</taxon>
        <taxon>Actinomycetota</taxon>
        <taxon>Actinomycetes</taxon>
        <taxon>Propionibacteriales</taxon>
        <taxon>Nocardioidaceae</taxon>
        <taxon>Nocardioides</taxon>
    </lineage>
</organism>
<dbReference type="PANTHER" id="PTHR43546:SF3">
    <property type="entry name" value="UPF0173 METAL-DEPENDENT HYDROLASE MJ1163"/>
    <property type="match status" value="1"/>
</dbReference>
<dbReference type="InterPro" id="IPR050114">
    <property type="entry name" value="UPF0173_UPF0282_UlaG_hydrolase"/>
</dbReference>
<name>A0A3N0GX59_9ACTN</name>
<dbReference type="Proteomes" id="UP000279994">
    <property type="component" value="Unassembled WGS sequence"/>
</dbReference>
<dbReference type="SUPFAM" id="SSF56281">
    <property type="entry name" value="Metallo-hydrolase/oxidoreductase"/>
    <property type="match status" value="1"/>
</dbReference>
<proteinExistence type="predicted"/>
<dbReference type="EMBL" id="RJSF01000007">
    <property type="protein sequence ID" value="RNM16672.1"/>
    <property type="molecule type" value="Genomic_DNA"/>
</dbReference>
<feature type="domain" description="Metallo-beta-lactamase" evidence="1">
    <location>
        <begin position="7"/>
        <end position="170"/>
    </location>
</feature>
<dbReference type="InterPro" id="IPR036866">
    <property type="entry name" value="RibonucZ/Hydroxyglut_hydro"/>
</dbReference>
<protein>
    <submittedName>
        <fullName evidence="2">MBL fold metallo-hydrolase</fullName>
    </submittedName>
</protein>
<dbReference type="SMART" id="SM00849">
    <property type="entry name" value="Lactamase_B"/>
    <property type="match status" value="1"/>
</dbReference>
<dbReference type="RefSeq" id="WP_123221563.1">
    <property type="nucleotide sequence ID" value="NZ_RJSF01000007.1"/>
</dbReference>
<dbReference type="Pfam" id="PF13483">
    <property type="entry name" value="Lactamase_B_3"/>
    <property type="match status" value="1"/>
</dbReference>
<evidence type="ECO:0000313" key="2">
    <source>
        <dbReference type="EMBL" id="RNM16672.1"/>
    </source>
</evidence>
<gene>
    <name evidence="2" type="ORF">EFL26_03865</name>
</gene>
<evidence type="ECO:0000313" key="3">
    <source>
        <dbReference type="Proteomes" id="UP000279994"/>
    </source>
</evidence>
<keyword evidence="2" id="KW-0378">Hydrolase</keyword>
<comment type="caution">
    <text evidence="2">The sequence shown here is derived from an EMBL/GenBank/DDBJ whole genome shotgun (WGS) entry which is preliminary data.</text>
</comment>
<dbReference type="AlphaFoldDB" id="A0A3N0GX59"/>
<dbReference type="PANTHER" id="PTHR43546">
    <property type="entry name" value="UPF0173 METAL-DEPENDENT HYDROLASE MJ1163-RELATED"/>
    <property type="match status" value="1"/>
</dbReference>
<dbReference type="GO" id="GO:0016787">
    <property type="term" value="F:hydrolase activity"/>
    <property type="evidence" value="ECO:0007669"/>
    <property type="project" value="UniProtKB-KW"/>
</dbReference>
<dbReference type="Gene3D" id="3.60.15.10">
    <property type="entry name" value="Ribonuclease Z/Hydroxyacylglutathione hydrolase-like"/>
    <property type="match status" value="1"/>
</dbReference>
<reference evidence="2 3" key="1">
    <citation type="submission" date="2018-11" db="EMBL/GenBank/DDBJ databases">
        <authorList>
            <person name="Li F."/>
        </authorList>
    </citation>
    <scope>NUCLEOTIDE SEQUENCE [LARGE SCALE GENOMIC DNA]</scope>
    <source>
        <strain evidence="2 3">Gsoil 818</strain>
    </source>
</reference>